<name>A0A6H2GZE1_9BACL</name>
<reference evidence="1 2" key="1">
    <citation type="submission" date="2020-04" db="EMBL/GenBank/DDBJ databases">
        <title>Novel Paenibacillus strain UniB2 isolated from commercial digestive syrup.</title>
        <authorList>
            <person name="Thorat V."/>
            <person name="Kirdat K."/>
            <person name="Tiwarekar B."/>
            <person name="Yadav A."/>
        </authorList>
    </citation>
    <scope>NUCLEOTIDE SEQUENCE [LARGE SCALE GENOMIC DNA]</scope>
    <source>
        <strain evidence="1 2">UniB2</strain>
    </source>
</reference>
<proteinExistence type="predicted"/>
<evidence type="ECO:0000313" key="1">
    <source>
        <dbReference type="EMBL" id="QJC52780.1"/>
    </source>
</evidence>
<dbReference type="KEGG" id="palr:HGI30_15205"/>
<dbReference type="Pfam" id="PF10934">
    <property type="entry name" value="Sheath_initiator"/>
    <property type="match status" value="1"/>
</dbReference>
<dbReference type="RefSeq" id="WP_168908332.1">
    <property type="nucleotide sequence ID" value="NZ_CP051428.1"/>
</dbReference>
<protein>
    <submittedName>
        <fullName evidence="1">DUF2634 domain-containing protein</fullName>
    </submittedName>
</protein>
<gene>
    <name evidence="1" type="ORF">HGI30_15205</name>
</gene>
<evidence type="ECO:0000313" key="2">
    <source>
        <dbReference type="Proteomes" id="UP000502136"/>
    </source>
</evidence>
<dbReference type="AlphaFoldDB" id="A0A6H2GZE1"/>
<dbReference type="Proteomes" id="UP000502136">
    <property type="component" value="Chromosome"/>
</dbReference>
<keyword evidence="2" id="KW-1185">Reference proteome</keyword>
<sequence length="149" mass="16895">MADDLFPFIDGVQVAESVQSATEEPADLPLFREYVWDFSLDDFVLRDGNPVLIEGIDAIRTWISKTLRTERFRYLAYSWDYGQELDSLLGQRSVPDQSEAERFVKEALGASPYIQSLTDFQLQQDADTLSIHFTANTVYGGVVIDGFQL</sequence>
<accession>A0A6H2GZE1</accession>
<dbReference type="EMBL" id="CP051428">
    <property type="protein sequence ID" value="QJC52780.1"/>
    <property type="molecule type" value="Genomic_DNA"/>
</dbReference>
<organism evidence="1 2">
    <name type="scientific">Paenibacillus albicereus</name>
    <dbReference type="NCBI Taxonomy" id="2726185"/>
    <lineage>
        <taxon>Bacteria</taxon>
        <taxon>Bacillati</taxon>
        <taxon>Bacillota</taxon>
        <taxon>Bacilli</taxon>
        <taxon>Bacillales</taxon>
        <taxon>Paenibacillaceae</taxon>
        <taxon>Paenibacillus</taxon>
    </lineage>
</organism>
<dbReference type="InterPro" id="IPR020288">
    <property type="entry name" value="Sheath_initiator"/>
</dbReference>